<protein>
    <submittedName>
        <fullName evidence="2">Cyclic di-GMP phosphodiesterase response regulator RpfG</fullName>
        <ecNumber evidence="2">3.1.4.52</ecNumber>
    </submittedName>
</protein>
<dbReference type="PANTHER" id="PTHR43155:SF2">
    <property type="entry name" value="CYCLIC DI-GMP PHOSPHODIESTERASE PA4108"/>
    <property type="match status" value="1"/>
</dbReference>
<dbReference type="PROSITE" id="PS51832">
    <property type="entry name" value="HD_GYP"/>
    <property type="match status" value="1"/>
</dbReference>
<reference evidence="2 3" key="1">
    <citation type="submission" date="2019-02" db="EMBL/GenBank/DDBJ databases">
        <title>Deep-cultivation of Planctomycetes and their phenomic and genomic characterization uncovers novel biology.</title>
        <authorList>
            <person name="Wiegand S."/>
            <person name="Jogler M."/>
            <person name="Boedeker C."/>
            <person name="Pinto D."/>
            <person name="Vollmers J."/>
            <person name="Rivas-Marin E."/>
            <person name="Kohn T."/>
            <person name="Peeters S.H."/>
            <person name="Heuer A."/>
            <person name="Rast P."/>
            <person name="Oberbeckmann S."/>
            <person name="Bunk B."/>
            <person name="Jeske O."/>
            <person name="Meyerdierks A."/>
            <person name="Storesund J.E."/>
            <person name="Kallscheuer N."/>
            <person name="Luecker S."/>
            <person name="Lage O.M."/>
            <person name="Pohl T."/>
            <person name="Merkel B.J."/>
            <person name="Hornburger P."/>
            <person name="Mueller R.-W."/>
            <person name="Bruemmer F."/>
            <person name="Labrenz M."/>
            <person name="Spormann A.M."/>
            <person name="Op Den Camp H."/>
            <person name="Overmann J."/>
            <person name="Amann R."/>
            <person name="Jetten M.S.M."/>
            <person name="Mascher T."/>
            <person name="Medema M.H."/>
            <person name="Devos D.P."/>
            <person name="Kaster A.-K."/>
            <person name="Ovreas L."/>
            <person name="Rohde M."/>
            <person name="Galperin M.Y."/>
            <person name="Jogler C."/>
        </authorList>
    </citation>
    <scope>NUCLEOTIDE SEQUENCE [LARGE SCALE GENOMIC DNA]</scope>
    <source>
        <strain evidence="2 3">Pla22</strain>
    </source>
</reference>
<dbReference type="InterPro" id="IPR003607">
    <property type="entry name" value="HD/PDEase_dom"/>
</dbReference>
<gene>
    <name evidence="2" type="primary">rpfG_4</name>
    <name evidence="2" type="ORF">Pla22_34700</name>
</gene>
<dbReference type="SUPFAM" id="SSF109604">
    <property type="entry name" value="HD-domain/PDEase-like"/>
    <property type="match status" value="1"/>
</dbReference>
<dbReference type="CDD" id="cd00077">
    <property type="entry name" value="HDc"/>
    <property type="match status" value="1"/>
</dbReference>
<evidence type="ECO:0000313" key="2">
    <source>
        <dbReference type="EMBL" id="TWT50727.1"/>
    </source>
</evidence>
<dbReference type="EMBL" id="SJPI01000002">
    <property type="protein sequence ID" value="TWT50727.1"/>
    <property type="molecule type" value="Genomic_DNA"/>
</dbReference>
<keyword evidence="2" id="KW-0378">Hydrolase</keyword>
<dbReference type="Pfam" id="PF13487">
    <property type="entry name" value="HD_5"/>
    <property type="match status" value="1"/>
</dbReference>
<comment type="caution">
    <text evidence="2">The sequence shown here is derived from an EMBL/GenBank/DDBJ whole genome shotgun (WGS) entry which is preliminary data.</text>
</comment>
<dbReference type="Proteomes" id="UP000316598">
    <property type="component" value="Unassembled WGS sequence"/>
</dbReference>
<dbReference type="GO" id="GO:0071111">
    <property type="term" value="F:cyclic-guanylate-specific phosphodiesterase activity"/>
    <property type="evidence" value="ECO:0007669"/>
    <property type="project" value="UniProtKB-EC"/>
</dbReference>
<dbReference type="OrthoDB" id="9759601at2"/>
<organism evidence="2 3">
    <name type="scientific">Rubripirellula amarantea</name>
    <dbReference type="NCBI Taxonomy" id="2527999"/>
    <lineage>
        <taxon>Bacteria</taxon>
        <taxon>Pseudomonadati</taxon>
        <taxon>Planctomycetota</taxon>
        <taxon>Planctomycetia</taxon>
        <taxon>Pirellulales</taxon>
        <taxon>Pirellulaceae</taxon>
        <taxon>Rubripirellula</taxon>
    </lineage>
</organism>
<evidence type="ECO:0000313" key="3">
    <source>
        <dbReference type="Proteomes" id="UP000316598"/>
    </source>
</evidence>
<dbReference type="EC" id="3.1.4.52" evidence="2"/>
<dbReference type="PANTHER" id="PTHR43155">
    <property type="entry name" value="CYCLIC DI-GMP PHOSPHODIESTERASE PA4108-RELATED"/>
    <property type="match status" value="1"/>
</dbReference>
<accession>A0A5C5WJI7</accession>
<evidence type="ECO:0000259" key="1">
    <source>
        <dbReference type="PROSITE" id="PS51832"/>
    </source>
</evidence>
<dbReference type="RefSeq" id="WP_146515905.1">
    <property type="nucleotide sequence ID" value="NZ_SJPI01000002.1"/>
</dbReference>
<dbReference type="InterPro" id="IPR037522">
    <property type="entry name" value="HD_GYP_dom"/>
</dbReference>
<sequence length="422" mass="46854">MKCKQVSIDLLVVGTPLVAPVMDPRDDRVKLLSAGIPVTQEFINRLKERHIDSVLMSERDLAVCMAFESEGRRTKVPPALDYVQSTMVNEMSEYIDDKIDDQQVSQEIPETNDPLIAQIDRPIDLAYGSELKRQWAIESDRRIQTSLEVFEESLHSNTVSLEPLVGTCHELIERLVEDPDALVALATSPADCNYPSRHGVHLASLALAIGLTMRLDQNHLMDLALGCLIHDVGMSAVGTAFFDIKTPLSHGSIRRLSNHPVKAIDISAKFGGELPELSRLVLYQIHERCDGSGYPRGRIKSQIHPLARIASVADAFIGMVSKRRHRLAIQGYYANVAILNEMQSGKFDAAAVRALLETVSLHPIGTFVNLSNECIGRVLRTGGEEYVKPTIEMWHPNKLDAKPAIVNLKYDETIRIRSARAA</sequence>
<feature type="domain" description="HD-GYP" evidence="1">
    <location>
        <begin position="169"/>
        <end position="371"/>
    </location>
</feature>
<dbReference type="Gene3D" id="1.10.3210.10">
    <property type="entry name" value="Hypothetical protein af1432"/>
    <property type="match status" value="1"/>
</dbReference>
<dbReference type="AlphaFoldDB" id="A0A5C5WJI7"/>
<keyword evidence="3" id="KW-1185">Reference proteome</keyword>
<name>A0A5C5WJI7_9BACT</name>
<proteinExistence type="predicted"/>